<dbReference type="RefSeq" id="WP_070787985.1">
    <property type="nucleotide sequence ID" value="NZ_MKIQ01000027.1"/>
</dbReference>
<dbReference type="SUPFAM" id="SSF101386">
    <property type="entry name" value="all-alpha NTP pyrophosphatases"/>
    <property type="match status" value="1"/>
</dbReference>
<dbReference type="OrthoDB" id="2418132at2"/>
<dbReference type="PANTHER" id="PTHR42692:SF2">
    <property type="entry name" value="IG HYPOTHETICAL 16995"/>
    <property type="match status" value="1"/>
</dbReference>
<proteinExistence type="predicted"/>
<gene>
    <name evidence="2" type="ORF">BG262_03410</name>
</gene>
<protein>
    <recommendedName>
        <fullName evidence="1">NTP pyrophosphohydrolase MazG-like domain-containing protein</fullName>
    </recommendedName>
</protein>
<keyword evidence="3" id="KW-1185">Reference proteome</keyword>
<dbReference type="InterPro" id="IPR004518">
    <property type="entry name" value="MazG-like_dom"/>
</dbReference>
<dbReference type="Gene3D" id="1.10.287.1080">
    <property type="entry name" value="MazG-like"/>
    <property type="match status" value="1"/>
</dbReference>
<comment type="caution">
    <text evidence="2">The sequence shown here is derived from an EMBL/GenBank/DDBJ whole genome shotgun (WGS) entry which is preliminary data.</text>
</comment>
<feature type="domain" description="NTP pyrophosphohydrolase MazG-like" evidence="1">
    <location>
        <begin position="28"/>
        <end position="102"/>
    </location>
</feature>
<dbReference type="CDD" id="cd11523">
    <property type="entry name" value="NTP-PPase"/>
    <property type="match status" value="1"/>
</dbReference>
<evidence type="ECO:0000259" key="1">
    <source>
        <dbReference type="Pfam" id="PF03819"/>
    </source>
</evidence>
<dbReference type="Pfam" id="PF03819">
    <property type="entry name" value="MazG"/>
    <property type="match status" value="1"/>
</dbReference>
<evidence type="ECO:0000313" key="2">
    <source>
        <dbReference type="EMBL" id="OFI46852.1"/>
    </source>
</evidence>
<reference evidence="3" key="1">
    <citation type="submission" date="2016-09" db="EMBL/GenBank/DDBJ databases">
        <title>Draft genome sequence of a novel species of the family Streptococcaceae isolated from flowers.</title>
        <authorList>
            <person name="Chuah L.-O."/>
            <person name="Yap K.-P."/>
            <person name="Thong K.L."/>
            <person name="Liong M.T."/>
            <person name="Ahmad R."/>
            <person name="Rusul G."/>
        </authorList>
    </citation>
    <scope>NUCLEOTIDE SEQUENCE [LARGE SCALE GENOMIC DNA]</scope>
    <source>
        <strain evidence="3">HibF3</strain>
    </source>
</reference>
<dbReference type="PIRSF" id="PIRSF036521">
    <property type="entry name" value="UCP036521_pph"/>
    <property type="match status" value="1"/>
</dbReference>
<accession>A0A9Q5NZX5</accession>
<dbReference type="PANTHER" id="PTHR42692">
    <property type="entry name" value="NUCLEOTIDE PYROPHOSPHOHYDROLASE"/>
    <property type="match status" value="1"/>
</dbReference>
<organism evidence="2 3">
    <name type="scientific">Floricoccus penangensis</name>
    <dbReference type="NCBI Taxonomy" id="1859475"/>
    <lineage>
        <taxon>Bacteria</taxon>
        <taxon>Bacillati</taxon>
        <taxon>Bacillota</taxon>
        <taxon>Bacilli</taxon>
        <taxon>Lactobacillales</taxon>
        <taxon>Streptococcaceae</taxon>
        <taxon>Floricoccus</taxon>
    </lineage>
</organism>
<sequence length="114" mass="13826">MNTKEYEKWVIDFYRNRGWYEYDPFVRINYLTEEVGEVSRAVRDIEIGRDRPDESEKSLDTKKDNLLEELGDVLDNIIILADKYDMTLEDVMDKHIKKLEKRFEQDQKEDDKED</sequence>
<dbReference type="Proteomes" id="UP000177273">
    <property type="component" value="Unassembled WGS sequence"/>
</dbReference>
<dbReference type="EMBL" id="MKIQ01000027">
    <property type="protein sequence ID" value="OFI46852.1"/>
    <property type="molecule type" value="Genomic_DNA"/>
</dbReference>
<dbReference type="InterPro" id="IPR047046">
    <property type="entry name" value="YpjD/YvdC"/>
</dbReference>
<dbReference type="AlphaFoldDB" id="A0A9Q5NZX5"/>
<evidence type="ECO:0000313" key="3">
    <source>
        <dbReference type="Proteomes" id="UP000177273"/>
    </source>
</evidence>
<name>A0A9Q5NZX5_9LACT</name>
<dbReference type="InterPro" id="IPR011411">
    <property type="entry name" value="MazG-related_YvdC"/>
</dbReference>